<name>A0A3Y8F7U1_SALET</name>
<evidence type="ECO:0000313" key="1">
    <source>
        <dbReference type="EMBL" id="EDH1148455.1"/>
    </source>
</evidence>
<gene>
    <name evidence="1" type="ORF">GCY10_22620</name>
</gene>
<dbReference type="EMBL" id="AAMGLJ010000030">
    <property type="protein sequence ID" value="EDH1148455.1"/>
    <property type="molecule type" value="Genomic_DNA"/>
</dbReference>
<organism evidence="1">
    <name type="scientific">Salmonella enterica I</name>
    <dbReference type="NCBI Taxonomy" id="59201"/>
    <lineage>
        <taxon>Bacteria</taxon>
        <taxon>Pseudomonadati</taxon>
        <taxon>Pseudomonadota</taxon>
        <taxon>Gammaproteobacteria</taxon>
        <taxon>Enterobacterales</taxon>
        <taxon>Enterobacteriaceae</taxon>
        <taxon>Salmonella</taxon>
    </lineage>
</organism>
<accession>A0A3Y8F7U1</accession>
<evidence type="ECO:0008006" key="2">
    <source>
        <dbReference type="Google" id="ProtNLM"/>
    </source>
</evidence>
<dbReference type="AlphaFoldDB" id="A0A3Y8F7U1"/>
<proteinExistence type="predicted"/>
<comment type="caution">
    <text evidence="1">The sequence shown here is derived from an EMBL/GenBank/DDBJ whole genome shotgun (WGS) entry which is preliminary data.</text>
</comment>
<protein>
    <recommendedName>
        <fullName evidence="2">Bacteriophage protein</fullName>
    </recommendedName>
</protein>
<sequence>MTPRQRRIHRAAIEKVAAAPRKSWLGKFMPMTSVQSAWVKSLLSLWGECYGGKTSEETMLESSCFWSRIRTEEWSDTQAKRITETLKGLHKIGYRGEALKEMAFAILWPQKSPGEVIDGAVRRDESDFVEKCILSALRADDPVYVVGIDFYARRKRVCDIARYLQEVAPWLNRKQAEDRVRWCVTHFNCAVFFSMKAAMKNDVKNKS</sequence>
<reference evidence="1" key="1">
    <citation type="submission" date="2019-10" db="EMBL/GenBank/DDBJ databases">
        <authorList>
            <person name="Ashton P.M."/>
            <person name="Dallman T."/>
            <person name="Nair S."/>
            <person name="De Pinna E."/>
            <person name="Peters T."/>
            <person name="Grant K."/>
        </authorList>
    </citation>
    <scope>NUCLEOTIDE SEQUENCE</scope>
    <source>
        <strain evidence="1">821064</strain>
    </source>
</reference>